<protein>
    <submittedName>
        <fullName evidence="1">UDP-galactopyranose mutase domain protein</fullName>
        <ecNumber evidence="1">5.4.99.9</ecNumber>
    </submittedName>
</protein>
<reference evidence="1 2" key="1">
    <citation type="journal article" date="2016" name="Int. J. Syst. Evol. Microbiol.">
        <title>Resolving the Complexity of Human Skin Metagenomes Using Single-Molecule Sequencing.</title>
        <authorList>
            <consortium name="NISC Comparative Sequencing Program"/>
            <person name="Tsai Y.C."/>
            <person name="Conlan S."/>
            <person name="Deming C."/>
            <person name="Segre J.A."/>
            <person name="Kong H.H."/>
            <person name="Korlach J."/>
            <person name="Oh J."/>
        </authorList>
    </citation>
    <scope>NUCLEOTIDE SEQUENCE [LARGE SCALE GENOMIC DNA]</scope>
    <source>
        <strain evidence="1 2">1B08</strain>
    </source>
</reference>
<sequence length="49" mass="5525">MLVLDNRFGRADEFGDGMHMAIASALSMFDNKLAPFWNEGKALEQERGH</sequence>
<keyword evidence="1" id="KW-0413">Isomerase</keyword>
<organism evidence="1 2">
    <name type="scientific">Corynebacterium simulans</name>
    <dbReference type="NCBI Taxonomy" id="146827"/>
    <lineage>
        <taxon>Bacteria</taxon>
        <taxon>Bacillati</taxon>
        <taxon>Actinomycetota</taxon>
        <taxon>Actinomycetes</taxon>
        <taxon>Mycobacteriales</taxon>
        <taxon>Corynebacteriaceae</taxon>
        <taxon>Corynebacterium</taxon>
    </lineage>
</organism>
<keyword evidence="2" id="KW-1185">Reference proteome</keyword>
<comment type="caution">
    <text evidence="1">The sequence shown here is derived from an EMBL/GenBank/DDBJ whole genome shotgun (WGS) entry which is preliminary data.</text>
</comment>
<dbReference type="Proteomes" id="UP000070339">
    <property type="component" value="Unassembled WGS sequence"/>
</dbReference>
<gene>
    <name evidence="1" type="ORF">WM41_2158</name>
</gene>
<dbReference type="EC" id="5.4.99.9" evidence="1"/>
<evidence type="ECO:0000313" key="1">
    <source>
        <dbReference type="EMBL" id="KXU17240.1"/>
    </source>
</evidence>
<dbReference type="GO" id="GO:0008767">
    <property type="term" value="F:UDP-galactopyranose mutase activity"/>
    <property type="evidence" value="ECO:0007669"/>
    <property type="project" value="UniProtKB-EC"/>
</dbReference>
<proteinExistence type="predicted"/>
<dbReference type="EMBL" id="LTEB01000039">
    <property type="protein sequence ID" value="KXU17240.1"/>
    <property type="molecule type" value="Genomic_DNA"/>
</dbReference>
<accession>A0ABR5V778</accession>
<evidence type="ECO:0000313" key="2">
    <source>
        <dbReference type="Proteomes" id="UP000070339"/>
    </source>
</evidence>
<name>A0ABR5V778_9CORY</name>